<dbReference type="EMBL" id="SOSA01000622">
    <property type="protein sequence ID" value="THC89668.1"/>
    <property type="molecule type" value="Genomic_DNA"/>
</dbReference>
<protein>
    <recommendedName>
        <fullName evidence="6">AA1-like domain-containing protein</fullName>
    </recommendedName>
</protein>
<evidence type="ECO:0000313" key="4">
    <source>
        <dbReference type="Proteomes" id="UP000308092"/>
    </source>
</evidence>
<keyword evidence="4" id="KW-1185">Reference proteome</keyword>
<feature type="chain" id="PRO_5036122077" description="AA1-like domain-containing protein" evidence="1">
    <location>
        <begin position="19"/>
        <end position="159"/>
    </location>
</feature>
<dbReference type="RefSeq" id="XP_033430388.1">
    <property type="nucleotide sequence ID" value="XM_033568393.1"/>
</dbReference>
<evidence type="ECO:0000313" key="5">
    <source>
        <dbReference type="Proteomes" id="UP000324241"/>
    </source>
</evidence>
<evidence type="ECO:0000313" key="2">
    <source>
        <dbReference type="EMBL" id="KAA8651027.1"/>
    </source>
</evidence>
<name>A0A4S3J6E1_9EURO</name>
<dbReference type="VEuPathDB" id="FungiDB:EYZ11_010879"/>
<reference evidence="3 4" key="1">
    <citation type="submission" date="2019-03" db="EMBL/GenBank/DDBJ databases">
        <title>The genome sequence of a newly discovered highly antifungal drug resistant Aspergillus species, Aspergillus tanneri NIH 1004.</title>
        <authorList>
            <person name="Mounaud S."/>
            <person name="Singh I."/>
            <person name="Joardar V."/>
            <person name="Pakala S."/>
            <person name="Pakala S."/>
            <person name="Venepally P."/>
            <person name="Hoover J."/>
            <person name="Nierman W."/>
            <person name="Chung J."/>
            <person name="Losada L."/>
        </authorList>
    </citation>
    <scope>NUCLEOTIDE SEQUENCE [LARGE SCALE GENOMIC DNA]</scope>
    <source>
        <strain evidence="3 4">NIH1004</strain>
    </source>
</reference>
<dbReference type="GeneID" id="54326420"/>
<gene>
    <name evidence="2" type="ORF">ATNIH1004_003718</name>
    <name evidence="3" type="ORF">EYZ11_010879</name>
</gene>
<dbReference type="Proteomes" id="UP000324241">
    <property type="component" value="Unassembled WGS sequence"/>
</dbReference>
<dbReference type="OrthoDB" id="4416590at2759"/>
<proteinExistence type="predicted"/>
<feature type="signal peptide" evidence="1">
    <location>
        <begin position="1"/>
        <end position="18"/>
    </location>
</feature>
<reference evidence="2 5" key="2">
    <citation type="submission" date="2019-08" db="EMBL/GenBank/DDBJ databases">
        <title>The genome sequence of a newly discovered highly antifungal drug resistant Aspergillus species, Aspergillus tanneri NIH 1004.</title>
        <authorList>
            <person name="Mounaud S."/>
            <person name="Singh I."/>
            <person name="Joardar V."/>
            <person name="Pakala S."/>
            <person name="Pakala S."/>
            <person name="Venepally P."/>
            <person name="Chung J.K."/>
            <person name="Losada L."/>
            <person name="Nierman W.C."/>
        </authorList>
    </citation>
    <scope>NUCLEOTIDE SEQUENCE [LARGE SCALE GENOMIC DNA]</scope>
    <source>
        <strain evidence="2 5">NIH1004</strain>
    </source>
</reference>
<dbReference type="EMBL" id="QUQM01000001">
    <property type="protein sequence ID" value="KAA8651027.1"/>
    <property type="molecule type" value="Genomic_DNA"/>
</dbReference>
<sequence length="159" mass="17662">MKFLTAATLLTIASSTVAAPALVKDVQPLQIKDLNMRYNKGISMVQVNFDLYDPNNQDHNANSFHCAVNLEPNRPENRNIDKPCDNTQYDFGFPSDVKNIRDVNLKIRNLGASPFWGARAISAEVPGSSWQCYDNNTIPASPYTSCSWAGIMEFDVSAE</sequence>
<evidence type="ECO:0008006" key="6">
    <source>
        <dbReference type="Google" id="ProtNLM"/>
    </source>
</evidence>
<evidence type="ECO:0000256" key="1">
    <source>
        <dbReference type="SAM" id="SignalP"/>
    </source>
</evidence>
<dbReference type="Proteomes" id="UP000308092">
    <property type="component" value="Unassembled WGS sequence"/>
</dbReference>
<evidence type="ECO:0000313" key="3">
    <source>
        <dbReference type="EMBL" id="THC89668.1"/>
    </source>
</evidence>
<comment type="caution">
    <text evidence="3">The sequence shown here is derived from an EMBL/GenBank/DDBJ whole genome shotgun (WGS) entry which is preliminary data.</text>
</comment>
<organism evidence="3 4">
    <name type="scientific">Aspergillus tanneri</name>
    <dbReference type="NCBI Taxonomy" id="1220188"/>
    <lineage>
        <taxon>Eukaryota</taxon>
        <taxon>Fungi</taxon>
        <taxon>Dikarya</taxon>
        <taxon>Ascomycota</taxon>
        <taxon>Pezizomycotina</taxon>
        <taxon>Eurotiomycetes</taxon>
        <taxon>Eurotiomycetidae</taxon>
        <taxon>Eurotiales</taxon>
        <taxon>Aspergillaceae</taxon>
        <taxon>Aspergillus</taxon>
        <taxon>Aspergillus subgen. Circumdati</taxon>
    </lineage>
</organism>
<dbReference type="AlphaFoldDB" id="A0A4S3J6E1"/>
<keyword evidence="1" id="KW-0732">Signal</keyword>
<accession>A0A4S3J6E1</accession>